<evidence type="ECO:0000259" key="4">
    <source>
        <dbReference type="PROSITE" id="PS51387"/>
    </source>
</evidence>
<reference evidence="5" key="1">
    <citation type="submission" date="2023-06" db="EMBL/GenBank/DDBJ databases">
        <title>Conoideocrella luteorostrata (Hypocreales: Clavicipitaceae), a potential biocontrol fungus for elongate hemlock scale in United States Christmas tree production areas.</title>
        <authorList>
            <person name="Barrett H."/>
            <person name="Lovett B."/>
            <person name="Macias A.M."/>
            <person name="Stajich J.E."/>
            <person name="Kasson M.T."/>
        </authorList>
    </citation>
    <scope>NUCLEOTIDE SEQUENCE</scope>
    <source>
        <strain evidence="5">ARSEF 14590</strain>
    </source>
</reference>
<evidence type="ECO:0000256" key="3">
    <source>
        <dbReference type="SAM" id="SignalP"/>
    </source>
</evidence>
<accession>A0AAJ0CDV6</accession>
<evidence type="ECO:0000256" key="1">
    <source>
        <dbReference type="ARBA" id="ARBA00005466"/>
    </source>
</evidence>
<dbReference type="SUPFAM" id="SSF56176">
    <property type="entry name" value="FAD-binding/transporter-associated domain-like"/>
    <property type="match status" value="1"/>
</dbReference>
<dbReference type="GO" id="GO:0016491">
    <property type="term" value="F:oxidoreductase activity"/>
    <property type="evidence" value="ECO:0007669"/>
    <property type="project" value="UniProtKB-KW"/>
</dbReference>
<dbReference type="Pfam" id="PF08031">
    <property type="entry name" value="BBE"/>
    <property type="match status" value="1"/>
</dbReference>
<comment type="caution">
    <text evidence="5">The sequence shown here is derived from an EMBL/GenBank/DDBJ whole genome shotgun (WGS) entry which is preliminary data.</text>
</comment>
<keyword evidence="6" id="KW-1185">Reference proteome</keyword>
<organism evidence="5 6">
    <name type="scientific">Conoideocrella luteorostrata</name>
    <dbReference type="NCBI Taxonomy" id="1105319"/>
    <lineage>
        <taxon>Eukaryota</taxon>
        <taxon>Fungi</taxon>
        <taxon>Dikarya</taxon>
        <taxon>Ascomycota</taxon>
        <taxon>Pezizomycotina</taxon>
        <taxon>Sordariomycetes</taxon>
        <taxon>Hypocreomycetidae</taxon>
        <taxon>Hypocreales</taxon>
        <taxon>Clavicipitaceae</taxon>
        <taxon>Conoideocrella</taxon>
    </lineage>
</organism>
<gene>
    <name evidence="5" type="ORF">QQS21_011203</name>
</gene>
<comment type="similarity">
    <text evidence="1">Belongs to the oxygen-dependent FAD-linked oxidoreductase family.</text>
</comment>
<dbReference type="PROSITE" id="PS51387">
    <property type="entry name" value="FAD_PCMH"/>
    <property type="match status" value="1"/>
</dbReference>
<dbReference type="Pfam" id="PF01565">
    <property type="entry name" value="FAD_binding_4"/>
    <property type="match status" value="1"/>
</dbReference>
<dbReference type="InterPro" id="IPR050432">
    <property type="entry name" value="FAD-linked_Oxidoreductases_BP"/>
</dbReference>
<dbReference type="InterPro" id="IPR016166">
    <property type="entry name" value="FAD-bd_PCMH"/>
</dbReference>
<dbReference type="InterPro" id="IPR036318">
    <property type="entry name" value="FAD-bd_PCMH-like_sf"/>
</dbReference>
<feature type="signal peptide" evidence="3">
    <location>
        <begin position="1"/>
        <end position="19"/>
    </location>
</feature>
<dbReference type="EMBL" id="JASWJB010000363">
    <property type="protein sequence ID" value="KAK2591115.1"/>
    <property type="molecule type" value="Genomic_DNA"/>
</dbReference>
<dbReference type="PANTHER" id="PTHR13878">
    <property type="entry name" value="GULONOLACTONE OXIDASE"/>
    <property type="match status" value="1"/>
</dbReference>
<dbReference type="GO" id="GO:0071949">
    <property type="term" value="F:FAD binding"/>
    <property type="evidence" value="ECO:0007669"/>
    <property type="project" value="InterPro"/>
</dbReference>
<dbReference type="InterPro" id="IPR006094">
    <property type="entry name" value="Oxid_FAD_bind_N"/>
</dbReference>
<protein>
    <recommendedName>
        <fullName evidence="4">FAD-binding PCMH-type domain-containing protein</fullName>
    </recommendedName>
</protein>
<evidence type="ECO:0000313" key="5">
    <source>
        <dbReference type="EMBL" id="KAK2591115.1"/>
    </source>
</evidence>
<dbReference type="InterPro" id="IPR016169">
    <property type="entry name" value="FAD-bd_PCMH_sub2"/>
</dbReference>
<evidence type="ECO:0000313" key="6">
    <source>
        <dbReference type="Proteomes" id="UP001251528"/>
    </source>
</evidence>
<name>A0AAJ0CDV6_9HYPO</name>
<dbReference type="Gene3D" id="3.30.465.10">
    <property type="match status" value="2"/>
</dbReference>
<keyword evidence="2" id="KW-0560">Oxidoreductase</keyword>
<sequence>MGWGISVAVLLGAAYLTTLQTLDLGIFAPVSLFGKTCRCFPGDTCWPSLKDWNAFNETVGGKLIATIPIASPCHDDFGGVAFDGPECARIQENWSIPDLHVESSHSSMAAFFVNESCDPFSDRSARCEVGSYVVYAVAATNVTDYRATINFVRKHNIRLVIRNTGHDYFGKSTGAGSLALWTHSIKGHSILDFNSPAYTGKAMKIGAGVQAAEAQAVANTQGYMVVEGDCPTVGIAGGYTQGGGSSPLASQFGLAADQVLEWEVVTADGKLLTSTPTKNPDLYWALTGGGGGTYGAVLSMTVKLHPNMKTAGAALSFSEPSAVYWEIFQTFLVNLPAVLDIGGTIYWIAFPGNTFAAPQIYLPGGTAGQIEQLLKPTFDALNNANVPYEFVAKDYGNFQDAYHTLNPQMNVTEVNLGGRLIPRSLIKSNNSATDLINAIKYIIDSGAIFAAMCLNASKEPTSPNSVLPAWRDTLFLAFFGIPYDRTDYEFNIAAQEKVTKQLGPALEAITPGGGAYLNEADINQPDWQQAFYGANYARLLKTKRRYDSDGIFWGRTTVGSERWEVAADGRLCKSNF</sequence>
<dbReference type="PANTHER" id="PTHR13878:SF91">
    <property type="entry name" value="FAD BINDING DOMAIN PROTEIN (AFU_ORTHOLOGUE AFUA_6G12070)-RELATED"/>
    <property type="match status" value="1"/>
</dbReference>
<dbReference type="Proteomes" id="UP001251528">
    <property type="component" value="Unassembled WGS sequence"/>
</dbReference>
<keyword evidence="3" id="KW-0732">Signal</keyword>
<proteinExistence type="inferred from homology"/>
<evidence type="ECO:0000256" key="2">
    <source>
        <dbReference type="ARBA" id="ARBA00023002"/>
    </source>
</evidence>
<dbReference type="InterPro" id="IPR012951">
    <property type="entry name" value="BBE"/>
</dbReference>
<dbReference type="AlphaFoldDB" id="A0AAJ0CDV6"/>
<feature type="chain" id="PRO_5042491164" description="FAD-binding PCMH-type domain-containing protein" evidence="3">
    <location>
        <begin position="20"/>
        <end position="576"/>
    </location>
</feature>
<feature type="domain" description="FAD-binding PCMH-type" evidence="4">
    <location>
        <begin position="129"/>
        <end position="307"/>
    </location>
</feature>